<sequence length="175" mass="19412">MPDPRPHLGEPLALDLLNTRWISADGPMDLLTDVAGLRQWLADNDLTDRSPADEQTLHALVAAREAILQVARGESADDLNRVLDDGRIRRTLTAAGPADEVEVPQRPRLAGWLAADNLLHLLAEAPDRIKQCAHPQCVLWFYDTSKNGARRWHSMATCGNRAKATRHYAKKTAEV</sequence>
<feature type="domain" description="Zinc finger CGNR" evidence="1">
    <location>
        <begin position="128"/>
        <end position="171"/>
    </location>
</feature>
<keyword evidence="3" id="KW-1185">Reference proteome</keyword>
<dbReference type="InterPro" id="IPR021005">
    <property type="entry name" value="Znf_CGNR"/>
</dbReference>
<reference evidence="2 3" key="1">
    <citation type="submission" date="2021-01" db="EMBL/GenBank/DDBJ databases">
        <title>WGS of actinomycetes isolated from Thailand.</title>
        <authorList>
            <person name="Thawai C."/>
        </authorList>
    </citation>
    <scope>NUCLEOTIDE SEQUENCE [LARGE SCALE GENOMIC DNA]</scope>
    <source>
        <strain evidence="2 3">LPG 2</strain>
    </source>
</reference>
<proteinExistence type="predicted"/>
<evidence type="ECO:0000259" key="1">
    <source>
        <dbReference type="Pfam" id="PF11706"/>
    </source>
</evidence>
<dbReference type="PANTHER" id="PTHR35525">
    <property type="entry name" value="BLL6575 PROTEIN"/>
    <property type="match status" value="1"/>
</dbReference>
<evidence type="ECO:0000313" key="3">
    <source>
        <dbReference type="Proteomes" id="UP000602198"/>
    </source>
</evidence>
<dbReference type="InterPro" id="IPR023286">
    <property type="entry name" value="ABATE_dom_sf"/>
</dbReference>
<dbReference type="Pfam" id="PF11706">
    <property type="entry name" value="zf-CGNR"/>
    <property type="match status" value="1"/>
</dbReference>
<organism evidence="2 3">
    <name type="scientific">Nocardia acididurans</name>
    <dbReference type="NCBI Taxonomy" id="2802282"/>
    <lineage>
        <taxon>Bacteria</taxon>
        <taxon>Bacillati</taxon>
        <taxon>Actinomycetota</taxon>
        <taxon>Actinomycetes</taxon>
        <taxon>Mycobacteriales</taxon>
        <taxon>Nocardiaceae</taxon>
        <taxon>Nocardia</taxon>
    </lineage>
</organism>
<dbReference type="PANTHER" id="PTHR35525:SF3">
    <property type="entry name" value="BLL6575 PROTEIN"/>
    <property type="match status" value="1"/>
</dbReference>
<protein>
    <submittedName>
        <fullName evidence="2">CGNR zinc finger domain-containing protein</fullName>
    </submittedName>
</protein>
<comment type="caution">
    <text evidence="2">The sequence shown here is derived from an EMBL/GenBank/DDBJ whole genome shotgun (WGS) entry which is preliminary data.</text>
</comment>
<dbReference type="Proteomes" id="UP000602198">
    <property type="component" value="Unassembled WGS sequence"/>
</dbReference>
<dbReference type="RefSeq" id="WP_201954738.1">
    <property type="nucleotide sequence ID" value="NZ_JAERRJ010000013.1"/>
</dbReference>
<accession>A0ABS1ME17</accession>
<gene>
    <name evidence="2" type="ORF">JK358_31160</name>
</gene>
<dbReference type="InterPro" id="IPR010852">
    <property type="entry name" value="ABATE"/>
</dbReference>
<dbReference type="EMBL" id="JAERRJ010000013">
    <property type="protein sequence ID" value="MBL1078872.1"/>
    <property type="molecule type" value="Genomic_DNA"/>
</dbReference>
<evidence type="ECO:0000313" key="2">
    <source>
        <dbReference type="EMBL" id="MBL1078872.1"/>
    </source>
</evidence>
<dbReference type="Gene3D" id="1.10.3300.10">
    <property type="entry name" value="Jann2411-like domain"/>
    <property type="match status" value="1"/>
</dbReference>
<name>A0ABS1ME17_9NOCA</name>
<dbReference type="SUPFAM" id="SSF160904">
    <property type="entry name" value="Jann2411-like"/>
    <property type="match status" value="1"/>
</dbReference>
<dbReference type="Pfam" id="PF07336">
    <property type="entry name" value="ABATE"/>
    <property type="match status" value="1"/>
</dbReference>